<protein>
    <recommendedName>
        <fullName evidence="1">Tubulin--tyrosine ligase-like protein 12 SET-like domain-containing protein</fullName>
    </recommendedName>
</protein>
<reference evidence="2 3" key="1">
    <citation type="submission" date="2024-01" db="EMBL/GenBank/DDBJ databases">
        <title>The complete chloroplast genome sequence of Lithospermum erythrorhizon: insights into the phylogenetic relationship among Boraginaceae species and the maternal lineages of purple gromwells.</title>
        <authorList>
            <person name="Okada T."/>
            <person name="Watanabe K."/>
        </authorList>
    </citation>
    <scope>NUCLEOTIDE SEQUENCE [LARGE SCALE GENOMIC DNA]</scope>
</reference>
<feature type="domain" description="Tubulin--tyrosine ligase-like protein 12 SET-like" evidence="1">
    <location>
        <begin position="80"/>
        <end position="122"/>
    </location>
</feature>
<name>A0AAV3R545_LITER</name>
<evidence type="ECO:0000313" key="3">
    <source>
        <dbReference type="Proteomes" id="UP001454036"/>
    </source>
</evidence>
<sequence>MSPTTTSATAYGGAKLQTFDDFVTVHGILLAASGVPKSLHRLLYQKLTSEAFDGGDYFQVEQVEDGRQRRLVCLKESIGKDSNVFLVDHAWTFRLADAFNQLQEVPGLAERMAAMMCVDVETFQDEEKPAKEESNEKFDAMEIVMREVSKSKEEGADAVRWLELDELEIDDSMLVSLDIPSKFPNLLALSLYGNKLEDVEVVSKEITQLKNLRALWLNDNPIVKNGDGHLAEAILQGCPNLEIYNSKFTQNFAEFALGFCGGIYEKDNPGYPKSSDHSLRIITSLDLSNRDIHNLINKVY</sequence>
<dbReference type="EMBL" id="BAABME010024526">
    <property type="protein sequence ID" value="GAA0170383.1"/>
    <property type="molecule type" value="Genomic_DNA"/>
</dbReference>
<dbReference type="Gene3D" id="3.80.10.10">
    <property type="entry name" value="Ribonuclease Inhibitor"/>
    <property type="match status" value="1"/>
</dbReference>
<dbReference type="PANTHER" id="PTHR46088">
    <property type="entry name" value="TUBULIN--TYROSINE LIGASE-LIKE PROTEIN 12"/>
    <property type="match status" value="1"/>
</dbReference>
<dbReference type="Proteomes" id="UP001454036">
    <property type="component" value="Unassembled WGS sequence"/>
</dbReference>
<dbReference type="SUPFAM" id="SSF52058">
    <property type="entry name" value="L domain-like"/>
    <property type="match status" value="1"/>
</dbReference>
<proteinExistence type="predicted"/>
<accession>A0AAV3R545</accession>
<gene>
    <name evidence="2" type="ORF">LIER_40946</name>
</gene>
<comment type="caution">
    <text evidence="2">The sequence shown here is derived from an EMBL/GenBank/DDBJ whole genome shotgun (WGS) entry which is preliminary data.</text>
</comment>
<evidence type="ECO:0000313" key="2">
    <source>
        <dbReference type="EMBL" id="GAA0170383.1"/>
    </source>
</evidence>
<keyword evidence="3" id="KW-1185">Reference proteome</keyword>
<dbReference type="InterPro" id="IPR032675">
    <property type="entry name" value="LRR_dom_sf"/>
</dbReference>
<dbReference type="Pfam" id="PF25556">
    <property type="entry name" value="SET_TTL"/>
    <property type="match status" value="1"/>
</dbReference>
<dbReference type="AlphaFoldDB" id="A0AAV3R545"/>
<dbReference type="InterPro" id="IPR057954">
    <property type="entry name" value="SET_TTL12"/>
</dbReference>
<evidence type="ECO:0000259" key="1">
    <source>
        <dbReference type="Pfam" id="PF25556"/>
    </source>
</evidence>
<organism evidence="2 3">
    <name type="scientific">Lithospermum erythrorhizon</name>
    <name type="common">Purple gromwell</name>
    <name type="synonym">Lithospermum officinale var. erythrorhizon</name>
    <dbReference type="NCBI Taxonomy" id="34254"/>
    <lineage>
        <taxon>Eukaryota</taxon>
        <taxon>Viridiplantae</taxon>
        <taxon>Streptophyta</taxon>
        <taxon>Embryophyta</taxon>
        <taxon>Tracheophyta</taxon>
        <taxon>Spermatophyta</taxon>
        <taxon>Magnoliopsida</taxon>
        <taxon>eudicotyledons</taxon>
        <taxon>Gunneridae</taxon>
        <taxon>Pentapetalae</taxon>
        <taxon>asterids</taxon>
        <taxon>lamiids</taxon>
        <taxon>Boraginales</taxon>
        <taxon>Boraginaceae</taxon>
        <taxon>Boraginoideae</taxon>
        <taxon>Lithospermeae</taxon>
        <taxon>Lithospermum</taxon>
    </lineage>
</organism>
<dbReference type="PANTHER" id="PTHR46088:SF1">
    <property type="entry name" value="TUBULIN--TYROSINE LIGASE-LIKE PROTEIN 12"/>
    <property type="match status" value="1"/>
</dbReference>
<dbReference type="InterPro" id="IPR027749">
    <property type="entry name" value="TTLL12"/>
</dbReference>
<dbReference type="GO" id="GO:0005737">
    <property type="term" value="C:cytoplasm"/>
    <property type="evidence" value="ECO:0007669"/>
    <property type="project" value="TreeGrafter"/>
</dbReference>